<sequence length="1405" mass="161040">MIKSKALEINLASYHVEVRIDPRYQVLQKVMSRYYGLAEGLNTFLKELSHPRRNWQFIVAEARGYTLNYFHILKNHPDGPEAARLYTDIFFNAIDLATDAEVRADAVDNLILFLQKIIQDSGVPDLPRFMSVLNRAFRRISTLEDYIFFLFVKSYYPLEKLGEGLILYSSELSPDYTDINGLLIKYFRYTYSYWLSEDDPRKWFMAEVDHTENGEQLSEIFEEISHERIEALDLQLTSIARPGNGKCPDRKCLLQLSQLLTLPGHNQMVETYRQVPQKLLKTGSEKSRGNYWKVVFLFHIMNISGLPLIHEEALREINRTLSWLINNEKHLNIEKLIDKTFSILKARTSEFPATALSCILNMGKGVYKTVESDLVNHFINSVTDLGFQSPMIGGVGNDWQIRVNSAHILNIRTWMALIELNPKWSTRLLSDMIIHLSLTGVFIRDTDLFPRDITRLLNSDIGPVYNLVKQLAKLFPVYFNDIGAEGDLRDISTRIDEITHRKDPLIHFLRKQTHVESSNRVVSFIRATLLFWQTGDRRHVEPFVPPSIYEQIREDGPYADGVRRVLKALESTRRVVLPDGLLRVSAARLDELLSKISETLPLDSERVKLAARLYRLLHHKYSLVMGLGSCAEISGYLAQLRTEVFPDLAELEDALVEKDICRKLPRLLRYLEQLKALILSDRSYEIREDIYKKRHFTVDIPSMYGSYHEMKFDALGLTFRIETVVNVCFEEIVDSIDLTLITKETFYQICELLELFHRALRLDGITPVEFQNQLDLLGHALKTRGFTFTQYLDVFKGLARAVTNVINDYFNNIHENNLNRVLSRIPAGMVLDKYLSSGDADDPEKRIHRVSEIFFRDKISLSLGLRQLDLFLSRILNTLFHQSYKLPGDKLRLLLNYDPQRAMSSITAPADKDLGIIHLGNKGYNLVKLNQLGFPAPPGFIITTEIFRCREIVADYEPARLNFRQQIKYHIRTLEELTDKKFGDPENPLLFSVRSGSSISQPGMMDTFLNVGMNEEIADGISRKTENMWFAWDNYRRFLQCYGMAFGLKRDDFDAIMRGLKKRSGVLYKRSFTGEQMRTVALAYKQRIRDEGIEIIENPFEQLVLTINKVLNSWESSKAHAYRKIMGISDDWGTAVTVQSMVYGNLSQSSGTGVFFTHNPKWSEDNLRLWGDFAIGNQGEDVVSGLVETLPLSIIQQENEKRNTDTTLETHFPAIYSTLKKWASELIYKQGWSPQEIEFTFEGPEEGDLYLLQSRDMAIRERRKFFTFDPEGMTEGRVFLGNGIGVSGGAMSGRVVFTLAEIEQWRKREPSVHLILLRGDTVPDDIREINAADGLLTARGGVTSHAAVVVHRLGKTCVVGCGNLICNEQKRTGQFGDVVIQSGDFLSIDGQEGLVYEGVMKIRES</sequence>
<dbReference type="Gene3D" id="3.30.1490.20">
    <property type="entry name" value="ATP-grasp fold, A domain"/>
    <property type="match status" value="1"/>
</dbReference>
<comment type="caution">
    <text evidence="3">The sequence shown here is derived from an EMBL/GenBank/DDBJ whole genome shotgun (WGS) entry which is preliminary data.</text>
</comment>
<feature type="domain" description="Pyruvate phosphate dikinase AMP/ATP-binding" evidence="2">
    <location>
        <begin position="962"/>
        <end position="1188"/>
    </location>
</feature>
<dbReference type="GO" id="GO:0016301">
    <property type="term" value="F:kinase activity"/>
    <property type="evidence" value="ECO:0007669"/>
    <property type="project" value="UniProtKB-KW"/>
</dbReference>
<dbReference type="Gene3D" id="1.20.80.30">
    <property type="match status" value="1"/>
</dbReference>
<evidence type="ECO:0000313" key="3">
    <source>
        <dbReference type="EMBL" id="GBC63588.1"/>
    </source>
</evidence>
<dbReference type="InterPro" id="IPR008279">
    <property type="entry name" value="PEP-util_enz_mobile_dom"/>
</dbReference>
<keyword evidence="3" id="KW-0670">Pyruvate</keyword>
<dbReference type="GO" id="GO:0005524">
    <property type="term" value="F:ATP binding"/>
    <property type="evidence" value="ECO:0007669"/>
    <property type="project" value="InterPro"/>
</dbReference>
<keyword evidence="3" id="KW-0418">Kinase</keyword>
<gene>
    <name evidence="3" type="ORF">DENIS_4586</name>
</gene>
<organism evidence="3 4">
    <name type="scientific">Desulfonema ishimotonii</name>
    <dbReference type="NCBI Taxonomy" id="45657"/>
    <lineage>
        <taxon>Bacteria</taxon>
        <taxon>Pseudomonadati</taxon>
        <taxon>Thermodesulfobacteriota</taxon>
        <taxon>Desulfobacteria</taxon>
        <taxon>Desulfobacterales</taxon>
        <taxon>Desulfococcaceae</taxon>
        <taxon>Desulfonema</taxon>
    </lineage>
</organism>
<dbReference type="InterPro" id="IPR013815">
    <property type="entry name" value="ATP_grasp_subdomain_1"/>
</dbReference>
<dbReference type="GO" id="GO:0050242">
    <property type="term" value="F:pyruvate, phosphate dikinase activity"/>
    <property type="evidence" value="ECO:0007669"/>
    <property type="project" value="InterPro"/>
</dbReference>
<accession>A0A401G2W8</accession>
<dbReference type="PANTHER" id="PTHR22931">
    <property type="entry name" value="PHOSPHOENOLPYRUVATE DIKINASE-RELATED"/>
    <property type="match status" value="1"/>
</dbReference>
<dbReference type="EMBL" id="BEXT01000001">
    <property type="protein sequence ID" value="GBC63588.1"/>
    <property type="molecule type" value="Genomic_DNA"/>
</dbReference>
<dbReference type="Gene3D" id="3.50.30.10">
    <property type="entry name" value="Phosphohistidine domain"/>
    <property type="match status" value="1"/>
</dbReference>
<evidence type="ECO:0000313" key="4">
    <source>
        <dbReference type="Proteomes" id="UP000288096"/>
    </source>
</evidence>
<protein>
    <submittedName>
        <fullName evidence="3">Pyruvate, phosphate dikinase</fullName>
    </submittedName>
</protein>
<proteinExistence type="predicted"/>
<feature type="domain" description="PEP-utilising enzyme mobile" evidence="1">
    <location>
        <begin position="1315"/>
        <end position="1393"/>
    </location>
</feature>
<reference evidence="4" key="1">
    <citation type="submission" date="2017-11" db="EMBL/GenBank/DDBJ databases">
        <authorList>
            <person name="Watanabe M."/>
            <person name="Kojima H."/>
        </authorList>
    </citation>
    <scope>NUCLEOTIDE SEQUENCE [LARGE SCALE GENOMIC DNA]</scope>
    <source>
        <strain evidence="4">Tokyo 01</strain>
    </source>
</reference>
<dbReference type="PANTHER" id="PTHR22931:SF9">
    <property type="entry name" value="PYRUVATE, PHOSPHATE DIKINASE 1, CHLOROPLASTIC"/>
    <property type="match status" value="1"/>
</dbReference>
<dbReference type="InterPro" id="IPR010121">
    <property type="entry name" value="Pyruvate_phosphate_dikinase"/>
</dbReference>
<dbReference type="Pfam" id="PF01326">
    <property type="entry name" value="PPDK_N"/>
    <property type="match status" value="1"/>
</dbReference>
<dbReference type="Proteomes" id="UP000288096">
    <property type="component" value="Unassembled WGS sequence"/>
</dbReference>
<dbReference type="InterPro" id="IPR002192">
    <property type="entry name" value="PPDK_AMP/ATP-bd"/>
</dbReference>
<dbReference type="Gene3D" id="3.30.470.20">
    <property type="entry name" value="ATP-grasp fold, B domain"/>
    <property type="match status" value="1"/>
</dbReference>
<dbReference type="SUPFAM" id="SSF56059">
    <property type="entry name" value="Glutathione synthetase ATP-binding domain-like"/>
    <property type="match status" value="1"/>
</dbReference>
<keyword evidence="3" id="KW-0808">Transferase</keyword>
<reference evidence="4" key="2">
    <citation type="submission" date="2019-01" db="EMBL/GenBank/DDBJ databases">
        <title>Genome sequence of Desulfonema ishimotonii strain Tokyo 01.</title>
        <authorList>
            <person name="Fukui M."/>
        </authorList>
    </citation>
    <scope>NUCLEOTIDE SEQUENCE [LARGE SCALE GENOMIC DNA]</scope>
    <source>
        <strain evidence="4">Tokyo 01</strain>
    </source>
</reference>
<dbReference type="InterPro" id="IPR036637">
    <property type="entry name" value="Phosphohistidine_dom_sf"/>
</dbReference>
<dbReference type="Pfam" id="PF00391">
    <property type="entry name" value="PEP-utilizers"/>
    <property type="match status" value="1"/>
</dbReference>
<dbReference type="SUPFAM" id="SSF52009">
    <property type="entry name" value="Phosphohistidine domain"/>
    <property type="match status" value="1"/>
</dbReference>
<evidence type="ECO:0000259" key="2">
    <source>
        <dbReference type="Pfam" id="PF01326"/>
    </source>
</evidence>
<evidence type="ECO:0000259" key="1">
    <source>
        <dbReference type="Pfam" id="PF00391"/>
    </source>
</evidence>
<keyword evidence="4" id="KW-1185">Reference proteome</keyword>
<name>A0A401G2W8_9BACT</name>
<dbReference type="RefSeq" id="WP_369692211.1">
    <property type="nucleotide sequence ID" value="NZ_BEXT01000001.1"/>
</dbReference>